<dbReference type="Proteomes" id="UP000199497">
    <property type="component" value="Unassembled WGS sequence"/>
</dbReference>
<organism evidence="4 5">
    <name type="scientific">Actinopolyspora xinjiangensis</name>
    <dbReference type="NCBI Taxonomy" id="405564"/>
    <lineage>
        <taxon>Bacteria</taxon>
        <taxon>Bacillati</taxon>
        <taxon>Actinomycetota</taxon>
        <taxon>Actinomycetes</taxon>
        <taxon>Actinopolysporales</taxon>
        <taxon>Actinopolysporaceae</taxon>
        <taxon>Actinopolyspora</taxon>
    </lineage>
</organism>
<protein>
    <recommendedName>
        <fullName evidence="6">Mut7-C ubiquitin/RNAse domain-containing protein</fullName>
    </recommendedName>
</protein>
<evidence type="ECO:0000259" key="2">
    <source>
        <dbReference type="Pfam" id="PF01927"/>
    </source>
</evidence>
<feature type="domain" description="Mut7-C RNAse" evidence="2">
    <location>
        <begin position="98"/>
        <end position="238"/>
    </location>
</feature>
<proteinExistence type="predicted"/>
<sequence length="258" mass="28260">MEATSTRDATGGTGGRSVLVRLDGELLPFVAPRNRVESIRVPHDGTASLGHLVQSLGVPLTEVGQLRLDGAPVAATERAAAGGVLDVAPVRFPERIRQRFVLDVHLGALARRMRLLGIDTAYHNDATDEELLDQAARQRGVLLTRDRALLCRRALSEGAYVHASDPAEQQSEVLARFEPTLRPWTRCVPCGGELEEVPKAEVAARLEFGTRRCYQRFARCTACGRIYWPGAHSPGLRRIVESARHRPARPDRRGGEPG</sequence>
<dbReference type="PANTHER" id="PTHR39081:SF1">
    <property type="entry name" value="MUT7-C RNASE DOMAIN-CONTAINING PROTEIN"/>
    <property type="match status" value="1"/>
</dbReference>
<dbReference type="InterPro" id="IPR002782">
    <property type="entry name" value="Mut7-C_RNAse_dom"/>
</dbReference>
<dbReference type="Pfam" id="PF01927">
    <property type="entry name" value="Mut7-C"/>
    <property type="match status" value="1"/>
</dbReference>
<feature type="region of interest" description="Disordered" evidence="1">
    <location>
        <begin position="239"/>
        <end position="258"/>
    </location>
</feature>
<evidence type="ECO:0000313" key="4">
    <source>
        <dbReference type="EMBL" id="SDP88514.1"/>
    </source>
</evidence>
<keyword evidence="5" id="KW-1185">Reference proteome</keyword>
<dbReference type="InterPro" id="IPR027798">
    <property type="entry name" value="Ub_Mut7C"/>
</dbReference>
<dbReference type="AlphaFoldDB" id="A0A1H0WCT3"/>
<dbReference type="STRING" id="405564.SAMN04487905_111206"/>
<dbReference type="Pfam" id="PF14451">
    <property type="entry name" value="Ub-Mut7C"/>
    <property type="match status" value="1"/>
</dbReference>
<evidence type="ECO:0000256" key="1">
    <source>
        <dbReference type="SAM" id="MobiDB-lite"/>
    </source>
</evidence>
<dbReference type="PANTHER" id="PTHR39081">
    <property type="entry name" value="MUT7-C DOMAIN-CONTAINING PROTEIN"/>
    <property type="match status" value="1"/>
</dbReference>
<gene>
    <name evidence="4" type="ORF">SAMN04487905_111206</name>
</gene>
<evidence type="ECO:0000313" key="5">
    <source>
        <dbReference type="Proteomes" id="UP000199497"/>
    </source>
</evidence>
<name>A0A1H0WCT3_9ACTN</name>
<feature type="domain" description="Ubiquitin Mut7-C" evidence="3">
    <location>
        <begin position="18"/>
        <end position="91"/>
    </location>
</feature>
<dbReference type="EMBL" id="FNJR01000011">
    <property type="protein sequence ID" value="SDP88514.1"/>
    <property type="molecule type" value="Genomic_DNA"/>
</dbReference>
<evidence type="ECO:0000259" key="3">
    <source>
        <dbReference type="Pfam" id="PF14451"/>
    </source>
</evidence>
<accession>A0A1H0WCT3</accession>
<evidence type="ECO:0008006" key="6">
    <source>
        <dbReference type="Google" id="ProtNLM"/>
    </source>
</evidence>
<reference evidence="5" key="1">
    <citation type="submission" date="2016-10" db="EMBL/GenBank/DDBJ databases">
        <authorList>
            <person name="Varghese N."/>
            <person name="Submissions S."/>
        </authorList>
    </citation>
    <scope>NUCLEOTIDE SEQUENCE [LARGE SCALE GENOMIC DNA]</scope>
    <source>
        <strain evidence="5">DSM 46732</strain>
    </source>
</reference>